<accession>A0A9W7WBW7</accession>
<dbReference type="PANTHER" id="PTHR35665:SF1">
    <property type="entry name" value="PROTEIN LKAAEAR1"/>
    <property type="match status" value="1"/>
</dbReference>
<evidence type="ECO:0000313" key="1">
    <source>
        <dbReference type="EMBL" id="KAI7794401.1"/>
    </source>
</evidence>
<dbReference type="InterPro" id="IPR029152">
    <property type="entry name" value="LKAAEAR1"/>
</dbReference>
<dbReference type="Pfam" id="PF15478">
    <property type="entry name" value="LKAAEAR"/>
    <property type="match status" value="1"/>
</dbReference>
<sequence>AGRKSDRGETVKMCPQQRARLQAYEASKDAQKWMAAAGARARVHLTKQKFGGTCNPSSAAPVSDRQKQIIAQLKATEARNRVRNLRLRYERIR</sequence>
<keyword evidence="2" id="KW-1185">Reference proteome</keyword>
<feature type="non-terminal residue" evidence="1">
    <location>
        <position position="1"/>
    </location>
</feature>
<name>A0A9W7WBW7_TRIRA</name>
<feature type="non-terminal residue" evidence="1">
    <location>
        <position position="93"/>
    </location>
</feature>
<evidence type="ECO:0000313" key="2">
    <source>
        <dbReference type="Proteomes" id="UP001059041"/>
    </source>
</evidence>
<organism evidence="1 2">
    <name type="scientific">Triplophysa rosa</name>
    <name type="common">Cave loach</name>
    <dbReference type="NCBI Taxonomy" id="992332"/>
    <lineage>
        <taxon>Eukaryota</taxon>
        <taxon>Metazoa</taxon>
        <taxon>Chordata</taxon>
        <taxon>Craniata</taxon>
        <taxon>Vertebrata</taxon>
        <taxon>Euteleostomi</taxon>
        <taxon>Actinopterygii</taxon>
        <taxon>Neopterygii</taxon>
        <taxon>Teleostei</taxon>
        <taxon>Ostariophysi</taxon>
        <taxon>Cypriniformes</taxon>
        <taxon>Nemacheilidae</taxon>
        <taxon>Triplophysa</taxon>
    </lineage>
</organism>
<reference evidence="1" key="1">
    <citation type="submission" date="2021-02" db="EMBL/GenBank/DDBJ databases">
        <title>Comparative genomics reveals that relaxation of natural selection precedes convergent phenotypic evolution of cavefish.</title>
        <authorList>
            <person name="Peng Z."/>
        </authorList>
    </citation>
    <scope>NUCLEOTIDE SEQUENCE</scope>
    <source>
        <tissue evidence="1">Muscle</tissue>
    </source>
</reference>
<proteinExistence type="predicted"/>
<protein>
    <submittedName>
        <fullName evidence="1">Uncharacterized protein</fullName>
    </submittedName>
</protein>
<comment type="caution">
    <text evidence="1">The sequence shown here is derived from an EMBL/GenBank/DDBJ whole genome shotgun (WGS) entry which is preliminary data.</text>
</comment>
<dbReference type="PANTHER" id="PTHR35665">
    <property type="entry name" value="PROTEIN LKAAEAR1"/>
    <property type="match status" value="1"/>
</dbReference>
<dbReference type="AlphaFoldDB" id="A0A9W7WBW7"/>
<gene>
    <name evidence="1" type="ORF">IRJ41_015077</name>
</gene>
<dbReference type="Proteomes" id="UP001059041">
    <property type="component" value="Linkage Group LG21"/>
</dbReference>
<dbReference type="EMBL" id="JAFHDT010000021">
    <property type="protein sequence ID" value="KAI7794401.1"/>
    <property type="molecule type" value="Genomic_DNA"/>
</dbReference>